<dbReference type="OMA" id="GPIYCAT"/>
<proteinExistence type="predicted"/>
<reference evidence="3" key="1">
    <citation type="submission" date="2012-12" db="EMBL/GenBank/DDBJ databases">
        <authorList>
            <person name="Hellsten U."/>
            <person name="Grimwood J."/>
            <person name="Chapman J.A."/>
            <person name="Shapiro H."/>
            <person name="Aerts A."/>
            <person name="Otillar R.P."/>
            <person name="Terry A.Y."/>
            <person name="Boore J.L."/>
            <person name="Simakov O."/>
            <person name="Marletaz F."/>
            <person name="Cho S.-J."/>
            <person name="Edsinger-Gonzales E."/>
            <person name="Havlak P."/>
            <person name="Kuo D.-H."/>
            <person name="Larsson T."/>
            <person name="Lv J."/>
            <person name="Arendt D."/>
            <person name="Savage R."/>
            <person name="Osoegawa K."/>
            <person name="de Jong P."/>
            <person name="Lindberg D.R."/>
            <person name="Seaver E.C."/>
            <person name="Weisblat D.A."/>
            <person name="Putnam N.H."/>
            <person name="Grigoriev I.V."/>
            <person name="Rokhsar D.S."/>
        </authorList>
    </citation>
    <scope>NUCLEOTIDE SEQUENCE</scope>
    <source>
        <strain evidence="3">I ESC-2004</strain>
    </source>
</reference>
<dbReference type="AlphaFoldDB" id="R7UMS1"/>
<evidence type="ECO:0008006" key="4">
    <source>
        <dbReference type="Google" id="ProtNLM"/>
    </source>
</evidence>
<dbReference type="OrthoDB" id="6240251at2759"/>
<dbReference type="EMBL" id="AMQN01022086">
    <property type="status" value="NOT_ANNOTATED_CDS"/>
    <property type="molecule type" value="Genomic_DNA"/>
</dbReference>
<evidence type="ECO:0000313" key="2">
    <source>
        <dbReference type="EnsemblMetazoa" id="CapteP200840"/>
    </source>
</evidence>
<dbReference type="Proteomes" id="UP000014760">
    <property type="component" value="Unassembled WGS sequence"/>
</dbReference>
<keyword evidence="3" id="KW-1185">Reference proteome</keyword>
<sequence>MKRSRHQYHYAVRLARKNKFATKKNSLAEKIKSGADLWRELQKINPCSKMMPQAIGDADSSQEIADMFGKKYSELYTSVPTDADEMAQMRAIFSENSAREDPRLVFCTAEDIRLVLRKLKNGKGDGSLGFDLDHIINGSSMLFLLVCRLFNLMISHGYVPHLLLQSTVISIPKDTRASLCKSDNYRGIALCNSIGKLFDLMILEKFESCFYSSDMQFGFKRGMSTTLCTATLRETMHYFSQRGSDAFVCFLEARMEYDSFTGPQANETIRVKPEANGRRIRINEFTLESDEGDTESDLEINRDEQDALKFFSAIADVSATERFINESVFVMGINLPELSNGSELLIAYQITYKLKSLFKQPNLLFILLLES</sequence>
<accession>R7UMS1</accession>
<name>R7UMS1_CAPTE</name>
<protein>
    <recommendedName>
        <fullName evidence="4">Reverse transcriptase domain-containing protein</fullName>
    </recommendedName>
</protein>
<evidence type="ECO:0000313" key="1">
    <source>
        <dbReference type="EMBL" id="ELU07834.1"/>
    </source>
</evidence>
<dbReference type="HOGENOM" id="CLU_746487_0_0_1"/>
<reference evidence="1 3" key="2">
    <citation type="journal article" date="2013" name="Nature">
        <title>Insights into bilaterian evolution from three spiralian genomes.</title>
        <authorList>
            <person name="Simakov O."/>
            <person name="Marletaz F."/>
            <person name="Cho S.J."/>
            <person name="Edsinger-Gonzales E."/>
            <person name="Havlak P."/>
            <person name="Hellsten U."/>
            <person name="Kuo D.H."/>
            <person name="Larsson T."/>
            <person name="Lv J."/>
            <person name="Arendt D."/>
            <person name="Savage R."/>
            <person name="Osoegawa K."/>
            <person name="de Jong P."/>
            <person name="Grimwood J."/>
            <person name="Chapman J.A."/>
            <person name="Shapiro H."/>
            <person name="Aerts A."/>
            <person name="Otillar R.P."/>
            <person name="Terry A.Y."/>
            <person name="Boore J.L."/>
            <person name="Grigoriev I.V."/>
            <person name="Lindberg D.R."/>
            <person name="Seaver E.C."/>
            <person name="Weisblat D.A."/>
            <person name="Putnam N.H."/>
            <person name="Rokhsar D.S."/>
        </authorList>
    </citation>
    <scope>NUCLEOTIDE SEQUENCE</scope>
    <source>
        <strain evidence="1 3">I ESC-2004</strain>
    </source>
</reference>
<evidence type="ECO:0000313" key="3">
    <source>
        <dbReference type="Proteomes" id="UP000014760"/>
    </source>
</evidence>
<dbReference type="EMBL" id="KB299591">
    <property type="protein sequence ID" value="ELU07834.1"/>
    <property type="molecule type" value="Genomic_DNA"/>
</dbReference>
<reference evidence="2" key="3">
    <citation type="submission" date="2015-06" db="UniProtKB">
        <authorList>
            <consortium name="EnsemblMetazoa"/>
        </authorList>
    </citation>
    <scope>IDENTIFICATION</scope>
</reference>
<organism evidence="1">
    <name type="scientific">Capitella teleta</name>
    <name type="common">Polychaete worm</name>
    <dbReference type="NCBI Taxonomy" id="283909"/>
    <lineage>
        <taxon>Eukaryota</taxon>
        <taxon>Metazoa</taxon>
        <taxon>Spiralia</taxon>
        <taxon>Lophotrochozoa</taxon>
        <taxon>Annelida</taxon>
        <taxon>Polychaeta</taxon>
        <taxon>Sedentaria</taxon>
        <taxon>Scolecida</taxon>
        <taxon>Capitellidae</taxon>
        <taxon>Capitella</taxon>
    </lineage>
</organism>
<dbReference type="EnsemblMetazoa" id="CapteT200840">
    <property type="protein sequence ID" value="CapteP200840"/>
    <property type="gene ID" value="CapteG200840"/>
</dbReference>
<gene>
    <name evidence="1" type="ORF">CAPTEDRAFT_200840</name>
</gene>
<dbReference type="PANTHER" id="PTHR19446">
    <property type="entry name" value="REVERSE TRANSCRIPTASES"/>
    <property type="match status" value="1"/>
</dbReference>